<organism evidence="2 3">
    <name type="scientific">Amycolatopsis samaneae</name>
    <dbReference type="NCBI Taxonomy" id="664691"/>
    <lineage>
        <taxon>Bacteria</taxon>
        <taxon>Bacillati</taxon>
        <taxon>Actinomycetota</taxon>
        <taxon>Actinomycetes</taxon>
        <taxon>Pseudonocardiales</taxon>
        <taxon>Pseudonocardiaceae</taxon>
        <taxon>Amycolatopsis</taxon>
    </lineage>
</organism>
<dbReference type="Pfam" id="PF00571">
    <property type="entry name" value="CBS"/>
    <property type="match status" value="1"/>
</dbReference>
<sequence length="148" mass="15727">MHAEQMAEEFPAVAVDSDALDAVRLLATNRLPGIVVTEPDGCPHAVLPASQVVRFLVPPYVRDDPSLAGVLDESMADRIADKLAGKTVRSLLPDEPAELPKVATDDTIVEVAAVMARLRCPLVAVMDGKTIRGVITASRLLELALASH</sequence>
<accession>A0ABW5GX70</accession>
<evidence type="ECO:0000313" key="3">
    <source>
        <dbReference type="Proteomes" id="UP001597419"/>
    </source>
</evidence>
<reference evidence="3" key="1">
    <citation type="journal article" date="2019" name="Int. J. Syst. Evol. Microbiol.">
        <title>The Global Catalogue of Microorganisms (GCM) 10K type strain sequencing project: providing services to taxonomists for standard genome sequencing and annotation.</title>
        <authorList>
            <consortium name="The Broad Institute Genomics Platform"/>
            <consortium name="The Broad Institute Genome Sequencing Center for Infectious Disease"/>
            <person name="Wu L."/>
            <person name="Ma J."/>
        </authorList>
    </citation>
    <scope>NUCLEOTIDE SEQUENCE [LARGE SCALE GENOMIC DNA]</scope>
    <source>
        <strain evidence="3">CGMCC 4.7643</strain>
    </source>
</reference>
<dbReference type="Gene3D" id="3.10.580.10">
    <property type="entry name" value="CBS-domain"/>
    <property type="match status" value="1"/>
</dbReference>
<dbReference type="RefSeq" id="WP_345408201.1">
    <property type="nucleotide sequence ID" value="NZ_BAABHG010000026.1"/>
</dbReference>
<evidence type="ECO:0000313" key="2">
    <source>
        <dbReference type="EMBL" id="MFD2465421.1"/>
    </source>
</evidence>
<protein>
    <submittedName>
        <fullName evidence="2">CBS domain-containing protein</fullName>
    </submittedName>
</protein>
<dbReference type="Proteomes" id="UP001597419">
    <property type="component" value="Unassembled WGS sequence"/>
</dbReference>
<comment type="caution">
    <text evidence="2">The sequence shown here is derived from an EMBL/GenBank/DDBJ whole genome shotgun (WGS) entry which is preliminary data.</text>
</comment>
<name>A0ABW5GX70_9PSEU</name>
<dbReference type="InterPro" id="IPR046342">
    <property type="entry name" value="CBS_dom_sf"/>
</dbReference>
<evidence type="ECO:0000259" key="1">
    <source>
        <dbReference type="Pfam" id="PF00571"/>
    </source>
</evidence>
<keyword evidence="3" id="KW-1185">Reference proteome</keyword>
<dbReference type="CDD" id="cd17788">
    <property type="entry name" value="CBS_pair_bac"/>
    <property type="match status" value="1"/>
</dbReference>
<gene>
    <name evidence="2" type="ORF">ACFSYJ_42855</name>
</gene>
<dbReference type="EMBL" id="JBHUKU010000031">
    <property type="protein sequence ID" value="MFD2465421.1"/>
    <property type="molecule type" value="Genomic_DNA"/>
</dbReference>
<proteinExistence type="predicted"/>
<dbReference type="SUPFAM" id="SSF54631">
    <property type="entry name" value="CBS-domain pair"/>
    <property type="match status" value="1"/>
</dbReference>
<dbReference type="InterPro" id="IPR000644">
    <property type="entry name" value="CBS_dom"/>
</dbReference>
<feature type="domain" description="CBS" evidence="1">
    <location>
        <begin position="99"/>
        <end position="143"/>
    </location>
</feature>